<comment type="caution">
    <text evidence="1">The sequence shown here is derived from an EMBL/GenBank/DDBJ whole genome shotgun (WGS) entry which is preliminary data.</text>
</comment>
<dbReference type="Proteomes" id="UP001497700">
    <property type="component" value="Unassembled WGS sequence"/>
</dbReference>
<reference evidence="1 2" key="1">
    <citation type="journal article" date="2022" name="New Phytol.">
        <title>Ecological generalism drives hyperdiversity of secondary metabolite gene clusters in xylarialean endophytes.</title>
        <authorList>
            <person name="Franco M.E.E."/>
            <person name="Wisecaver J.H."/>
            <person name="Arnold A.E."/>
            <person name="Ju Y.M."/>
            <person name="Slot J.C."/>
            <person name="Ahrendt S."/>
            <person name="Moore L.P."/>
            <person name="Eastman K.E."/>
            <person name="Scott K."/>
            <person name="Konkel Z."/>
            <person name="Mondo S.J."/>
            <person name="Kuo A."/>
            <person name="Hayes R.D."/>
            <person name="Haridas S."/>
            <person name="Andreopoulos B."/>
            <person name="Riley R."/>
            <person name="LaButti K."/>
            <person name="Pangilinan J."/>
            <person name="Lipzen A."/>
            <person name="Amirebrahimi M."/>
            <person name="Yan J."/>
            <person name="Adam C."/>
            <person name="Keymanesh K."/>
            <person name="Ng V."/>
            <person name="Louie K."/>
            <person name="Northen T."/>
            <person name="Drula E."/>
            <person name="Henrissat B."/>
            <person name="Hsieh H.M."/>
            <person name="Youens-Clark K."/>
            <person name="Lutzoni F."/>
            <person name="Miadlikowska J."/>
            <person name="Eastwood D.C."/>
            <person name="Hamelin R.C."/>
            <person name="Grigoriev I.V."/>
            <person name="U'Ren J.M."/>
        </authorList>
    </citation>
    <scope>NUCLEOTIDE SEQUENCE [LARGE SCALE GENOMIC DNA]</scope>
    <source>
        <strain evidence="1 2">CBS 119005</strain>
    </source>
</reference>
<organism evidence="1 2">
    <name type="scientific">Hypoxylon rubiginosum</name>
    <dbReference type="NCBI Taxonomy" id="110542"/>
    <lineage>
        <taxon>Eukaryota</taxon>
        <taxon>Fungi</taxon>
        <taxon>Dikarya</taxon>
        <taxon>Ascomycota</taxon>
        <taxon>Pezizomycotina</taxon>
        <taxon>Sordariomycetes</taxon>
        <taxon>Xylariomycetidae</taxon>
        <taxon>Xylariales</taxon>
        <taxon>Hypoxylaceae</taxon>
        <taxon>Hypoxylon</taxon>
    </lineage>
</organism>
<sequence>MEDDTKLLPHAIDEIAATEPESVYGRYPADSSNYDIGFRDITYRQLANAINGVARWIETEIGRGNPERIPAIAYIGPNDFRYVFAFVGAIKAGYKLFLTSPRNSLVAHVSLLETLECTDIIVARPAPPVVDEVLQRKSMRVLRMEGMEHFLNHTYDPYPYETTLDKARGDGSFVCHTSGTTGIPKPCIYTHELILRTARTFSLPPPDHFTSLQSHLGHNTQALLLPLFHPAGVQFAIFNAVYNRCVVVIPSWEAPPSIESLLAISHNTDVDWAMTAPFTLEALAKDGEMLNQVASRIKMLVFAGGSLPKVLGDIIAKKVRLVSFLGSSETAGLPVIYPDGFDFLKDWEYMAFHPKIGAVLEPRTDDSFELVLEKSTSTEPYQPVFDRFPELERFATGDLFKKHPTTYGVWAHASRADDIIVFLNGEKTNPVSFENHLIKHSDIEGAVVFGNQRFEAGVLLELKVKSTLSPQDMKDYVKRLWPTIEEANQETPAHARIAMSHILFSKPDKPFLRTPKGTVRRKATLDQYANEVKTLYDEVESVHVGLFTDAESKVDPDDLEAVLAVVRTACEESTTLHEIEINDNLLARGIDSLQILRLCRNLRSKINVESLKPITIYLNPTPVMLAKAIQKASQGQGQHLQEQDKRKYNLEETLTFFTRRIEQIAETLTQAAPKKEGVDNPHVCIVTGTTGSIGAYILRALTENEQVGTIYCLNRGSDSAVRQSIRNAEVDPQLPTTFPNKCSFIEVDLSQPDFNLEPGLFEALSSSTTLIIHNAWSVDFNLPLSSFTKHLEGVENLCRFSARSAHRPTVMFLSSVSAVMDLALRSGEPVPEEIFDDLAVPAAAGYAESKYLAERMLSSAAERLRIPVIVARVGQVCGATRSPGRWNPKEWVPRLISSAAHLGAIPDSLGTYGTDTMDVDWIPVDVFADAVVEILLKGRAAASSHGELSRPKVYHLMNPEKTSWANLLPAVLAMSKDSKLGPVKFEDGSEAPPIVVASREEWLGRLRDCVNDLDARQAGRNSADVIPALKLADFYEEKLAEDVFPRFEMANAVAASTVLQQTACISLQDMEQWIRLWHETV</sequence>
<gene>
    <name evidence="1" type="ORF">F4820DRAFT_244744</name>
</gene>
<accession>A0ACB9Z561</accession>
<evidence type="ECO:0000313" key="1">
    <source>
        <dbReference type="EMBL" id="KAI4866671.1"/>
    </source>
</evidence>
<evidence type="ECO:0000313" key="2">
    <source>
        <dbReference type="Proteomes" id="UP001497700"/>
    </source>
</evidence>
<protein>
    <submittedName>
        <fullName evidence="1">Acetyl-CoA synthetase-like protein</fullName>
    </submittedName>
</protein>
<keyword evidence="2" id="KW-1185">Reference proteome</keyword>
<dbReference type="EMBL" id="MU393456">
    <property type="protein sequence ID" value="KAI4866671.1"/>
    <property type="molecule type" value="Genomic_DNA"/>
</dbReference>
<proteinExistence type="predicted"/>
<name>A0ACB9Z561_9PEZI</name>